<evidence type="ECO:0000313" key="9">
    <source>
        <dbReference type="EMBL" id="OAP93839.1"/>
    </source>
</evidence>
<protein>
    <submittedName>
        <fullName evidence="9">AI-2E family transporter</fullName>
    </submittedName>
</protein>
<dbReference type="AlphaFoldDB" id="A0A179BQZ1"/>
<keyword evidence="5 8" id="KW-0812">Transmembrane</keyword>
<evidence type="ECO:0000256" key="8">
    <source>
        <dbReference type="SAM" id="Phobius"/>
    </source>
</evidence>
<feature type="transmembrane region" description="Helical" evidence="8">
    <location>
        <begin position="184"/>
        <end position="201"/>
    </location>
</feature>
<feature type="transmembrane region" description="Helical" evidence="8">
    <location>
        <begin position="41"/>
        <end position="60"/>
    </location>
</feature>
<gene>
    <name evidence="9" type="ORF">A4U53_23235</name>
</gene>
<comment type="subcellular location">
    <subcellularLocation>
        <location evidence="1">Cell membrane</location>
        <topology evidence="1">Multi-pass membrane protein</topology>
    </subcellularLocation>
</comment>
<keyword evidence="4" id="KW-1003">Cell membrane</keyword>
<keyword evidence="6 8" id="KW-1133">Transmembrane helix</keyword>
<evidence type="ECO:0000256" key="4">
    <source>
        <dbReference type="ARBA" id="ARBA00022475"/>
    </source>
</evidence>
<feature type="transmembrane region" description="Helical" evidence="8">
    <location>
        <begin position="155"/>
        <end position="178"/>
    </location>
</feature>
<keyword evidence="3" id="KW-0813">Transport</keyword>
<dbReference type="PANTHER" id="PTHR21716:SF67">
    <property type="entry name" value="TRANSPORT PROTEIN YDIK-RELATED"/>
    <property type="match status" value="1"/>
</dbReference>
<dbReference type="PANTHER" id="PTHR21716">
    <property type="entry name" value="TRANSMEMBRANE PROTEIN"/>
    <property type="match status" value="1"/>
</dbReference>
<evidence type="ECO:0000256" key="6">
    <source>
        <dbReference type="ARBA" id="ARBA00022989"/>
    </source>
</evidence>
<dbReference type="InterPro" id="IPR002549">
    <property type="entry name" value="AI-2E-like"/>
</dbReference>
<keyword evidence="7 8" id="KW-0472">Membrane</keyword>
<comment type="caution">
    <text evidence="9">The sequence shown here is derived from an EMBL/GenBank/DDBJ whole genome shotgun (WGS) entry which is preliminary data.</text>
</comment>
<feature type="transmembrane region" description="Helical" evidence="8">
    <location>
        <begin position="16"/>
        <end position="34"/>
    </location>
</feature>
<dbReference type="EMBL" id="LWBS01000242">
    <property type="protein sequence ID" value="OAP93839.1"/>
    <property type="molecule type" value="Genomic_DNA"/>
</dbReference>
<evidence type="ECO:0000256" key="7">
    <source>
        <dbReference type="ARBA" id="ARBA00023136"/>
    </source>
</evidence>
<comment type="similarity">
    <text evidence="2">Belongs to the autoinducer-2 exporter (AI-2E) (TC 2.A.86) family.</text>
</comment>
<dbReference type="eggNOG" id="COG0628">
    <property type="taxonomic scope" value="Bacteria"/>
</dbReference>
<feature type="transmembrane region" description="Helical" evidence="8">
    <location>
        <begin position="272"/>
        <end position="297"/>
    </location>
</feature>
<feature type="transmembrane region" description="Helical" evidence="8">
    <location>
        <begin position="213"/>
        <end position="232"/>
    </location>
</feature>
<dbReference type="RefSeq" id="WP_064248102.1">
    <property type="nucleotide sequence ID" value="NZ_CAXURF020000001.1"/>
</dbReference>
<dbReference type="GO" id="GO:0005886">
    <property type="term" value="C:plasma membrane"/>
    <property type="evidence" value="ECO:0007669"/>
    <property type="project" value="UniProtKB-SubCell"/>
</dbReference>
<reference evidence="9" key="1">
    <citation type="submission" date="2016-04" db="EMBL/GenBank/DDBJ databases">
        <title>Fast-growing isolate from the root nodules of Vavilovia formosa.</title>
        <authorList>
            <person name="Kimeklis A."/>
            <person name="Safronova V."/>
            <person name="Belimov A."/>
            <person name="Andronov E."/>
        </authorList>
    </citation>
    <scope>NUCLEOTIDE SEQUENCE [LARGE SCALE GENOMIC DNA]</scope>
    <source>
        <strain evidence="9">Vaf-46</strain>
    </source>
</reference>
<evidence type="ECO:0000256" key="5">
    <source>
        <dbReference type="ARBA" id="ARBA00022692"/>
    </source>
</evidence>
<evidence type="ECO:0000256" key="1">
    <source>
        <dbReference type="ARBA" id="ARBA00004651"/>
    </source>
</evidence>
<organism evidence="9">
    <name type="scientific">Rhizobium leguminosarum</name>
    <dbReference type="NCBI Taxonomy" id="384"/>
    <lineage>
        <taxon>Bacteria</taxon>
        <taxon>Pseudomonadati</taxon>
        <taxon>Pseudomonadota</taxon>
        <taxon>Alphaproteobacteria</taxon>
        <taxon>Hyphomicrobiales</taxon>
        <taxon>Rhizobiaceae</taxon>
        <taxon>Rhizobium/Agrobacterium group</taxon>
        <taxon>Rhizobium</taxon>
    </lineage>
</organism>
<accession>A0A179BQZ1</accession>
<evidence type="ECO:0000256" key="3">
    <source>
        <dbReference type="ARBA" id="ARBA00022448"/>
    </source>
</evidence>
<dbReference type="Pfam" id="PF01594">
    <property type="entry name" value="AI-2E_transport"/>
    <property type="match status" value="1"/>
</dbReference>
<feature type="transmembrane region" description="Helical" evidence="8">
    <location>
        <begin position="317"/>
        <end position="348"/>
    </location>
</feature>
<feature type="transmembrane region" description="Helical" evidence="8">
    <location>
        <begin position="72"/>
        <end position="102"/>
    </location>
</feature>
<proteinExistence type="inferred from homology"/>
<sequence>MTSSASNVDLAPSRPSIIHAAVQLGVVALLVYVCARIMLPFLGILLWSVILAVMLHPLHLRLSDRIGNRWSASLIGIVGVAVVLVPMFVVITSLGSSIYWLVSGLQNHSLTIPQPPTWLADLPVVGAKISDGWSLAAANLPSALRQYGEMLSKPAAWLASFAGGLASGGLSFVLSIAIAAVLVAYAKGAAAFALSLLELVTNSRARGARLVHLTATTIRGVAVGVVGVAAIQSMLVGIGFFAIGVPAAGALTLVTFLLAVVQIPPLLLTLPVMAYVFVTEATTPAIIFAIWSFIAGLSDNFLKPLMLGRGSDVPMPVILVGVIGGMIADGLLGIFVGPVLLAVGFVLLMEWLHQRPIEDGPRLEGPAP</sequence>
<name>A0A179BQZ1_RHILE</name>
<feature type="transmembrane region" description="Helical" evidence="8">
    <location>
        <begin position="238"/>
        <end position="260"/>
    </location>
</feature>
<evidence type="ECO:0000256" key="2">
    <source>
        <dbReference type="ARBA" id="ARBA00009773"/>
    </source>
</evidence>